<dbReference type="EMBL" id="QJKJ01016765">
    <property type="protein sequence ID" value="RDX60572.1"/>
    <property type="molecule type" value="Genomic_DNA"/>
</dbReference>
<feature type="non-terminal residue" evidence="1">
    <location>
        <position position="135"/>
    </location>
</feature>
<keyword evidence="2" id="KW-1185">Reference proteome</keyword>
<protein>
    <submittedName>
        <fullName evidence="1">Uncharacterized protein</fullName>
    </submittedName>
</protein>
<organism evidence="1 2">
    <name type="scientific">Mucuna pruriens</name>
    <name type="common">Velvet bean</name>
    <name type="synonym">Dolichos pruriens</name>
    <dbReference type="NCBI Taxonomy" id="157652"/>
    <lineage>
        <taxon>Eukaryota</taxon>
        <taxon>Viridiplantae</taxon>
        <taxon>Streptophyta</taxon>
        <taxon>Embryophyta</taxon>
        <taxon>Tracheophyta</taxon>
        <taxon>Spermatophyta</taxon>
        <taxon>Magnoliopsida</taxon>
        <taxon>eudicotyledons</taxon>
        <taxon>Gunneridae</taxon>
        <taxon>Pentapetalae</taxon>
        <taxon>rosids</taxon>
        <taxon>fabids</taxon>
        <taxon>Fabales</taxon>
        <taxon>Fabaceae</taxon>
        <taxon>Papilionoideae</taxon>
        <taxon>50 kb inversion clade</taxon>
        <taxon>NPAAA clade</taxon>
        <taxon>indigoferoid/millettioid clade</taxon>
        <taxon>Phaseoleae</taxon>
        <taxon>Mucuna</taxon>
    </lineage>
</organism>
<dbReference type="Proteomes" id="UP000257109">
    <property type="component" value="Unassembled WGS sequence"/>
</dbReference>
<sequence length="135" mass="15475">KLCELGKVGKLNISHFHIFGCKCFVLNNGKDEPAKICKWRTMTVEKCVHVAFDEFYSQKEGRKIVNDLAKTLGNAFLKDHNNVENDENLKETNFENVFLDPVIIKLLASGYTMENRLLHFIIAWFLCPKGAIMPN</sequence>
<accession>A0A371E3G1</accession>
<evidence type="ECO:0000313" key="1">
    <source>
        <dbReference type="EMBL" id="RDX60572.1"/>
    </source>
</evidence>
<evidence type="ECO:0000313" key="2">
    <source>
        <dbReference type="Proteomes" id="UP000257109"/>
    </source>
</evidence>
<proteinExistence type="predicted"/>
<gene>
    <name evidence="1" type="ORF">CR513_61274</name>
</gene>
<comment type="caution">
    <text evidence="1">The sequence shown here is derived from an EMBL/GenBank/DDBJ whole genome shotgun (WGS) entry which is preliminary data.</text>
</comment>
<dbReference type="AlphaFoldDB" id="A0A371E3G1"/>
<feature type="non-terminal residue" evidence="1">
    <location>
        <position position="1"/>
    </location>
</feature>
<reference evidence="1" key="1">
    <citation type="submission" date="2018-05" db="EMBL/GenBank/DDBJ databases">
        <title>Draft genome of Mucuna pruriens seed.</title>
        <authorList>
            <person name="Nnadi N.E."/>
            <person name="Vos R."/>
            <person name="Hasami M.H."/>
            <person name="Devisetty U.K."/>
            <person name="Aguiy J.C."/>
        </authorList>
    </citation>
    <scope>NUCLEOTIDE SEQUENCE [LARGE SCALE GENOMIC DNA]</scope>
    <source>
        <strain evidence="1">JCA_2017</strain>
    </source>
</reference>
<name>A0A371E3G1_MUCPR</name>